<dbReference type="AlphaFoldDB" id="R7QER1"/>
<sequence length="65" mass="7153">MLKSASPTDLPKHDPEGQAVLKRISSALTKNSVSMLWVPFSFILVEKVEFHLNSSISVTLTIVLT</sequence>
<evidence type="ECO:0000313" key="2">
    <source>
        <dbReference type="Proteomes" id="UP000012073"/>
    </source>
</evidence>
<gene>
    <name evidence="1" type="ORF">CHC_T00004642001</name>
</gene>
<proteinExistence type="predicted"/>
<dbReference type="Proteomes" id="UP000012073">
    <property type="component" value="Unassembled WGS sequence"/>
</dbReference>
<protein>
    <submittedName>
        <fullName evidence="1">Uncharacterized protein</fullName>
    </submittedName>
</protein>
<dbReference type="KEGG" id="ccp:CHC_T00004642001"/>
<keyword evidence="2" id="KW-1185">Reference proteome</keyword>
<evidence type="ECO:0000313" key="1">
    <source>
        <dbReference type="EMBL" id="CDF36278.1"/>
    </source>
</evidence>
<accession>R7QER1</accession>
<organism evidence="1 2">
    <name type="scientific">Chondrus crispus</name>
    <name type="common">Carrageen Irish moss</name>
    <name type="synonym">Polymorpha crispa</name>
    <dbReference type="NCBI Taxonomy" id="2769"/>
    <lineage>
        <taxon>Eukaryota</taxon>
        <taxon>Rhodophyta</taxon>
        <taxon>Florideophyceae</taxon>
        <taxon>Rhodymeniophycidae</taxon>
        <taxon>Gigartinales</taxon>
        <taxon>Gigartinaceae</taxon>
        <taxon>Chondrus</taxon>
    </lineage>
</organism>
<dbReference type="EMBL" id="HG001769">
    <property type="protein sequence ID" value="CDF36278.1"/>
    <property type="molecule type" value="Genomic_DNA"/>
</dbReference>
<dbReference type="RefSeq" id="XP_005716097.1">
    <property type="nucleotide sequence ID" value="XM_005716040.1"/>
</dbReference>
<dbReference type="GeneID" id="17323813"/>
<reference evidence="2" key="1">
    <citation type="journal article" date="2013" name="Proc. Natl. Acad. Sci. U.S.A.">
        <title>Genome structure and metabolic features in the red seaweed Chondrus crispus shed light on evolution of the Archaeplastida.</title>
        <authorList>
            <person name="Collen J."/>
            <person name="Porcel B."/>
            <person name="Carre W."/>
            <person name="Ball S.G."/>
            <person name="Chaparro C."/>
            <person name="Tonon T."/>
            <person name="Barbeyron T."/>
            <person name="Michel G."/>
            <person name="Noel B."/>
            <person name="Valentin K."/>
            <person name="Elias M."/>
            <person name="Artiguenave F."/>
            <person name="Arun A."/>
            <person name="Aury J.M."/>
            <person name="Barbosa-Neto J.F."/>
            <person name="Bothwell J.H."/>
            <person name="Bouget F.Y."/>
            <person name="Brillet L."/>
            <person name="Cabello-Hurtado F."/>
            <person name="Capella-Gutierrez S."/>
            <person name="Charrier B."/>
            <person name="Cladiere L."/>
            <person name="Cock J.M."/>
            <person name="Coelho S.M."/>
            <person name="Colleoni C."/>
            <person name="Czjzek M."/>
            <person name="Da Silva C."/>
            <person name="Delage L."/>
            <person name="Denoeud F."/>
            <person name="Deschamps P."/>
            <person name="Dittami S.M."/>
            <person name="Gabaldon T."/>
            <person name="Gachon C.M."/>
            <person name="Groisillier A."/>
            <person name="Herve C."/>
            <person name="Jabbari K."/>
            <person name="Katinka M."/>
            <person name="Kloareg B."/>
            <person name="Kowalczyk N."/>
            <person name="Labadie K."/>
            <person name="Leblanc C."/>
            <person name="Lopez P.J."/>
            <person name="McLachlan D.H."/>
            <person name="Meslet-Cladiere L."/>
            <person name="Moustafa A."/>
            <person name="Nehr Z."/>
            <person name="Nyvall Collen P."/>
            <person name="Panaud O."/>
            <person name="Partensky F."/>
            <person name="Poulain J."/>
            <person name="Rensing S.A."/>
            <person name="Rousvoal S."/>
            <person name="Samson G."/>
            <person name="Symeonidi A."/>
            <person name="Weissenbach J."/>
            <person name="Zambounis A."/>
            <person name="Wincker P."/>
            <person name="Boyen C."/>
        </authorList>
    </citation>
    <scope>NUCLEOTIDE SEQUENCE [LARGE SCALE GENOMIC DNA]</scope>
    <source>
        <strain evidence="2">cv. Stackhouse</strain>
    </source>
</reference>
<name>R7QER1_CHOCR</name>
<dbReference type="Gramene" id="CDF36278">
    <property type="protein sequence ID" value="CDF36278"/>
    <property type="gene ID" value="CHC_T00004642001"/>
</dbReference>